<dbReference type="AlphaFoldDB" id="A0A5S9M8I4"/>
<feature type="transmembrane region" description="Helical" evidence="1">
    <location>
        <begin position="6"/>
        <end position="29"/>
    </location>
</feature>
<evidence type="ECO:0000313" key="3">
    <source>
        <dbReference type="Proteomes" id="UP000464658"/>
    </source>
</evidence>
<feature type="transmembrane region" description="Helical" evidence="1">
    <location>
        <begin position="41"/>
        <end position="57"/>
    </location>
</feature>
<dbReference type="EMBL" id="AP021906">
    <property type="protein sequence ID" value="BBP87856.1"/>
    <property type="molecule type" value="Genomic_DNA"/>
</dbReference>
<keyword evidence="1" id="KW-1133">Transmembrane helix</keyword>
<organism evidence="2 3">
    <name type="scientific">Bacillus safensis</name>
    <dbReference type="NCBI Taxonomy" id="561879"/>
    <lineage>
        <taxon>Bacteria</taxon>
        <taxon>Bacillati</taxon>
        <taxon>Bacillota</taxon>
        <taxon>Bacilli</taxon>
        <taxon>Bacillales</taxon>
        <taxon>Bacillaceae</taxon>
        <taxon>Bacillus</taxon>
    </lineage>
</organism>
<sequence length="58" mass="6401">MLNGLMAVPNLIGLIGLSGVVVFESKRIIDKIKQEKKGEKHLGVVLIALFYSFAFLLK</sequence>
<reference evidence="2 3" key="1">
    <citation type="submission" date="2019-12" db="EMBL/GenBank/DDBJ databases">
        <title>Full genome sequence of a Bacillus safensis strain isolated from commercially available natto in Indonesia.</title>
        <authorList>
            <person name="Yoshida M."/>
            <person name="Uomi M."/>
            <person name="Waturangi D."/>
            <person name="Ekaputri J.J."/>
            <person name="Setiamarga D.H.E."/>
        </authorList>
    </citation>
    <scope>NUCLEOTIDE SEQUENCE [LARGE SCALE GENOMIC DNA]</scope>
    <source>
        <strain evidence="2 3">IDN1</strain>
    </source>
</reference>
<proteinExistence type="predicted"/>
<name>A0A5S9M8I4_BACIA</name>
<protein>
    <submittedName>
        <fullName evidence="2">Uncharacterized protein</fullName>
    </submittedName>
</protein>
<keyword evidence="1" id="KW-0812">Transmembrane</keyword>
<accession>A0A5S9M8I4</accession>
<evidence type="ECO:0000256" key="1">
    <source>
        <dbReference type="SAM" id="Phobius"/>
    </source>
</evidence>
<keyword evidence="1" id="KW-0472">Membrane</keyword>
<dbReference type="Proteomes" id="UP000464658">
    <property type="component" value="Chromosome"/>
</dbReference>
<gene>
    <name evidence="2" type="ORF">BsIDN1_14740</name>
</gene>
<evidence type="ECO:0000313" key="2">
    <source>
        <dbReference type="EMBL" id="BBP87856.1"/>
    </source>
</evidence>